<keyword evidence="2" id="KW-1185">Reference proteome</keyword>
<accession>A0A317Q935</accession>
<dbReference type="SUPFAM" id="SSF51556">
    <property type="entry name" value="Metallo-dependent hydrolases"/>
    <property type="match status" value="1"/>
</dbReference>
<comment type="caution">
    <text evidence="1">The sequence shown here is derived from an EMBL/GenBank/DDBJ whole genome shotgun (WGS) entry which is preliminary data.</text>
</comment>
<evidence type="ECO:0000313" key="1">
    <source>
        <dbReference type="EMBL" id="PWW12644.1"/>
    </source>
</evidence>
<dbReference type="PANTHER" id="PTHR10443">
    <property type="entry name" value="MICROSOMAL DIPEPTIDASE"/>
    <property type="match status" value="1"/>
</dbReference>
<dbReference type="RefSeq" id="WP_425451671.1">
    <property type="nucleotide sequence ID" value="NZ_QGTS01000001.1"/>
</dbReference>
<proteinExistence type="predicted"/>
<dbReference type="GO" id="GO:0006508">
    <property type="term" value="P:proteolysis"/>
    <property type="evidence" value="ECO:0007669"/>
    <property type="project" value="InterPro"/>
</dbReference>
<dbReference type="Pfam" id="PF01244">
    <property type="entry name" value="Peptidase_M19"/>
    <property type="match status" value="1"/>
</dbReference>
<dbReference type="EMBL" id="QGTS01000001">
    <property type="protein sequence ID" value="PWW12644.1"/>
    <property type="molecule type" value="Genomic_DNA"/>
</dbReference>
<dbReference type="Gene3D" id="3.20.20.140">
    <property type="entry name" value="Metal-dependent hydrolases"/>
    <property type="match status" value="1"/>
</dbReference>
<protein>
    <submittedName>
        <fullName evidence="1">Membrane dipeptidase</fullName>
    </submittedName>
</protein>
<organism evidence="1 2">
    <name type="scientific">Mangrovibacter plantisponsor</name>
    <dbReference type="NCBI Taxonomy" id="451513"/>
    <lineage>
        <taxon>Bacteria</taxon>
        <taxon>Pseudomonadati</taxon>
        <taxon>Pseudomonadota</taxon>
        <taxon>Gammaproteobacteria</taxon>
        <taxon>Enterobacterales</taxon>
        <taxon>Enterobacteriaceae</taxon>
        <taxon>Mangrovibacter</taxon>
    </lineage>
</organism>
<dbReference type="PROSITE" id="PS51365">
    <property type="entry name" value="RENAL_DIPEPTIDASE_2"/>
    <property type="match status" value="1"/>
</dbReference>
<dbReference type="InterPro" id="IPR008257">
    <property type="entry name" value="Pept_M19"/>
</dbReference>
<dbReference type="PANTHER" id="PTHR10443:SF12">
    <property type="entry name" value="DIPEPTIDASE"/>
    <property type="match status" value="1"/>
</dbReference>
<name>A0A317Q935_9ENTR</name>
<reference evidence="1 2" key="1">
    <citation type="submission" date="2018-05" db="EMBL/GenBank/DDBJ databases">
        <title>Genomic Encyclopedia of Type Strains, Phase IV (KMG-IV): sequencing the most valuable type-strain genomes for metagenomic binning, comparative biology and taxonomic classification.</title>
        <authorList>
            <person name="Goeker M."/>
        </authorList>
    </citation>
    <scope>NUCLEOTIDE SEQUENCE [LARGE SCALE GENOMIC DNA]</scope>
    <source>
        <strain evidence="1 2">DSM 19579</strain>
    </source>
</reference>
<sequence>MNIIPLLRWITLPAWRVTLSEQFSVAVNPILSSSGHFQLWVKTEGEGMNATELHNDAIVIDGLVIAKWDRELFEDMRRGGLTAANCTVSVWEGFQSTVNNIVDMNNLIDLNADLVTKVRTTADIRRAKQEGKTGILMGFQNAHAFEDQLGYIQVFKELGVGVVQMAYNTQNLVGTGCYERDGGLSGYGHEVVEEMNRVGIMCDLSHVGAKTSQEVILASKKPVCYSHCLPSGLKDHPRNKSDEELKFIADHGGFVGVTMFTPFLKKGINSTIDDYVEAIKYIFNLVGEDQIGIGTDFTQGHGQAFFEWLTHDKGYARHLTDFGKIINPEGIRTLGDFPNLTEALLRHGFSEKQVRKFMGENWMNVLADVWGE</sequence>
<evidence type="ECO:0000313" key="2">
    <source>
        <dbReference type="Proteomes" id="UP000246744"/>
    </source>
</evidence>
<dbReference type="AlphaFoldDB" id="A0A317Q935"/>
<gene>
    <name evidence="1" type="ORF">DES37_101212</name>
</gene>
<dbReference type="InterPro" id="IPR032466">
    <property type="entry name" value="Metal_Hydrolase"/>
</dbReference>
<dbReference type="GO" id="GO:0070573">
    <property type="term" value="F:metallodipeptidase activity"/>
    <property type="evidence" value="ECO:0007669"/>
    <property type="project" value="InterPro"/>
</dbReference>
<dbReference type="Proteomes" id="UP000246744">
    <property type="component" value="Unassembled WGS sequence"/>
</dbReference>